<evidence type="ECO:0000313" key="1">
    <source>
        <dbReference type="EMBL" id="EAY30322.1"/>
    </source>
</evidence>
<dbReference type="RefSeq" id="WP_002695260.1">
    <property type="nucleotide sequence ID" value="NZ_AAWS01000007.1"/>
</dbReference>
<organism evidence="1 2">
    <name type="scientific">Microscilla marina ATCC 23134</name>
    <dbReference type="NCBI Taxonomy" id="313606"/>
    <lineage>
        <taxon>Bacteria</taxon>
        <taxon>Pseudomonadati</taxon>
        <taxon>Bacteroidota</taxon>
        <taxon>Cytophagia</taxon>
        <taxon>Cytophagales</taxon>
        <taxon>Microscillaceae</taxon>
        <taxon>Microscilla</taxon>
    </lineage>
</organism>
<reference evidence="1 2" key="1">
    <citation type="submission" date="2007-01" db="EMBL/GenBank/DDBJ databases">
        <authorList>
            <person name="Haygood M."/>
            <person name="Podell S."/>
            <person name="Anderson C."/>
            <person name="Hopkinson B."/>
            <person name="Roe K."/>
            <person name="Barbeau K."/>
            <person name="Gaasterland T."/>
            <person name="Ferriera S."/>
            <person name="Johnson J."/>
            <person name="Kravitz S."/>
            <person name="Beeson K."/>
            <person name="Sutton G."/>
            <person name="Rogers Y.-H."/>
            <person name="Friedman R."/>
            <person name="Frazier M."/>
            <person name="Venter J.C."/>
        </authorList>
    </citation>
    <scope>NUCLEOTIDE SEQUENCE [LARGE SCALE GENOMIC DNA]</scope>
    <source>
        <strain evidence="1 2">ATCC 23134</strain>
    </source>
</reference>
<name>A1ZH53_MICM2</name>
<dbReference type="Proteomes" id="UP000004095">
    <property type="component" value="Unassembled WGS sequence"/>
</dbReference>
<sequence>MSEIRIPLPNGTQLTFVQKEKSEELQSVITTQHHEPINNNNEIPLMVSSVDELQEISLALIYYKTYLKNKGQQDRAEQIGAIDHKVFQTLRSVQATGQ</sequence>
<accession>A1ZH53</accession>
<gene>
    <name evidence="1" type="ORF">M23134_08151</name>
</gene>
<protein>
    <submittedName>
        <fullName evidence="1">Uncharacterized protein</fullName>
    </submittedName>
</protein>
<evidence type="ECO:0000313" key="2">
    <source>
        <dbReference type="Proteomes" id="UP000004095"/>
    </source>
</evidence>
<comment type="caution">
    <text evidence="1">The sequence shown here is derived from an EMBL/GenBank/DDBJ whole genome shotgun (WGS) entry which is preliminary data.</text>
</comment>
<dbReference type="AlphaFoldDB" id="A1ZH53"/>
<proteinExistence type="predicted"/>
<dbReference type="EMBL" id="AAWS01000007">
    <property type="protein sequence ID" value="EAY30322.1"/>
    <property type="molecule type" value="Genomic_DNA"/>
</dbReference>
<keyword evidence="2" id="KW-1185">Reference proteome</keyword>